<dbReference type="AlphaFoldDB" id="A0A392RDP9"/>
<keyword evidence="3" id="KW-1185">Reference proteome</keyword>
<reference evidence="2 3" key="1">
    <citation type="journal article" date="2018" name="Front. Plant Sci.">
        <title>Red Clover (Trifolium pratense) and Zigzag Clover (T. medium) - A Picture of Genomic Similarities and Differences.</title>
        <authorList>
            <person name="Dluhosova J."/>
            <person name="Istvanek J."/>
            <person name="Nedelnik J."/>
            <person name="Repkova J."/>
        </authorList>
    </citation>
    <scope>NUCLEOTIDE SEQUENCE [LARGE SCALE GENOMIC DNA]</scope>
    <source>
        <strain evidence="3">cv. 10/8</strain>
        <tissue evidence="2">Leaf</tissue>
    </source>
</reference>
<name>A0A392RDP9_9FABA</name>
<organism evidence="2 3">
    <name type="scientific">Trifolium medium</name>
    <dbReference type="NCBI Taxonomy" id="97028"/>
    <lineage>
        <taxon>Eukaryota</taxon>
        <taxon>Viridiplantae</taxon>
        <taxon>Streptophyta</taxon>
        <taxon>Embryophyta</taxon>
        <taxon>Tracheophyta</taxon>
        <taxon>Spermatophyta</taxon>
        <taxon>Magnoliopsida</taxon>
        <taxon>eudicotyledons</taxon>
        <taxon>Gunneridae</taxon>
        <taxon>Pentapetalae</taxon>
        <taxon>rosids</taxon>
        <taxon>fabids</taxon>
        <taxon>Fabales</taxon>
        <taxon>Fabaceae</taxon>
        <taxon>Papilionoideae</taxon>
        <taxon>50 kb inversion clade</taxon>
        <taxon>NPAAA clade</taxon>
        <taxon>Hologalegina</taxon>
        <taxon>IRL clade</taxon>
        <taxon>Trifolieae</taxon>
        <taxon>Trifolium</taxon>
    </lineage>
</organism>
<evidence type="ECO:0000313" key="3">
    <source>
        <dbReference type="Proteomes" id="UP000265520"/>
    </source>
</evidence>
<sequence length="53" mass="6444">MLMRMELLILQVLSWKMKSVTALCFLNHYYPHFRQFRGFKRRSINEIIVQAQG</sequence>
<feature type="signal peptide" evidence="1">
    <location>
        <begin position="1"/>
        <end position="22"/>
    </location>
</feature>
<feature type="non-terminal residue" evidence="2">
    <location>
        <position position="53"/>
    </location>
</feature>
<keyword evidence="1" id="KW-0732">Signal</keyword>
<feature type="chain" id="PRO_5017194568" evidence="1">
    <location>
        <begin position="23"/>
        <end position="53"/>
    </location>
</feature>
<comment type="caution">
    <text evidence="2">The sequence shown here is derived from an EMBL/GenBank/DDBJ whole genome shotgun (WGS) entry which is preliminary data.</text>
</comment>
<evidence type="ECO:0000256" key="1">
    <source>
        <dbReference type="SAM" id="SignalP"/>
    </source>
</evidence>
<proteinExistence type="predicted"/>
<evidence type="ECO:0000313" key="2">
    <source>
        <dbReference type="EMBL" id="MCI34711.1"/>
    </source>
</evidence>
<dbReference type="EMBL" id="LXQA010216345">
    <property type="protein sequence ID" value="MCI34711.1"/>
    <property type="molecule type" value="Genomic_DNA"/>
</dbReference>
<accession>A0A392RDP9</accession>
<dbReference type="Proteomes" id="UP000265520">
    <property type="component" value="Unassembled WGS sequence"/>
</dbReference>
<protein>
    <submittedName>
        <fullName evidence="2">Cyclin-D1-1</fullName>
    </submittedName>
</protein>